<keyword evidence="1" id="KW-0812">Transmembrane</keyword>
<keyword evidence="1" id="KW-1133">Transmembrane helix</keyword>
<reference evidence="2" key="1">
    <citation type="submission" date="2020-10" db="EMBL/GenBank/DDBJ databases">
        <authorList>
            <person name="Gilroy R."/>
        </authorList>
    </citation>
    <scope>NUCLEOTIDE SEQUENCE</scope>
    <source>
        <strain evidence="2">ChiHjej12B11-29160</strain>
    </source>
</reference>
<comment type="caution">
    <text evidence="2">The sequence shown here is derived from an EMBL/GenBank/DDBJ whole genome shotgun (WGS) entry which is preliminary data.</text>
</comment>
<dbReference type="EMBL" id="DVMQ01000004">
    <property type="protein sequence ID" value="HIU23553.1"/>
    <property type="molecule type" value="Genomic_DNA"/>
</dbReference>
<dbReference type="AlphaFoldDB" id="A0A9D1HXP2"/>
<sequence>MSVEKAVSLFFSEPFVSIIISIASSFISYKCAIKESREEHRHEIDRLIKEQQLSIEREAQLYGFKKKYDATADVSNKLSNLASCASRLFPRGIEFLPKDEEKQMEYRDDLYRAASEALNSAQLSLKANTPFLSDDVFDLGMEIIRLCRAQLNYFQLLYGDIEKEKSVNSDAYERTEEISRQLDRALNLMKRDLEANTLLKEPDQGTAK</sequence>
<organism evidence="2 3">
    <name type="scientific">Candidatus Coprovicinus avistercoris</name>
    <dbReference type="NCBI Taxonomy" id="2840754"/>
    <lineage>
        <taxon>Bacteria</taxon>
        <taxon>Bacillati</taxon>
        <taxon>Actinomycetota</taxon>
        <taxon>Coriobacteriia</taxon>
        <taxon>Coriobacteriales</taxon>
        <taxon>Coriobacteriaceae</taxon>
        <taxon>Coriobacteriaceae incertae sedis</taxon>
        <taxon>Candidatus Coprovicinus</taxon>
    </lineage>
</organism>
<evidence type="ECO:0000313" key="2">
    <source>
        <dbReference type="EMBL" id="HIU23553.1"/>
    </source>
</evidence>
<gene>
    <name evidence="2" type="ORF">IAD17_01325</name>
</gene>
<protein>
    <submittedName>
        <fullName evidence="2">Uncharacterized protein</fullName>
    </submittedName>
</protein>
<feature type="transmembrane region" description="Helical" evidence="1">
    <location>
        <begin position="6"/>
        <end position="27"/>
    </location>
</feature>
<proteinExistence type="predicted"/>
<name>A0A9D1HXP2_9ACTN</name>
<keyword evidence="1" id="KW-0472">Membrane</keyword>
<accession>A0A9D1HXP2</accession>
<reference evidence="2" key="2">
    <citation type="journal article" date="2021" name="PeerJ">
        <title>Extensive microbial diversity within the chicken gut microbiome revealed by metagenomics and culture.</title>
        <authorList>
            <person name="Gilroy R."/>
            <person name="Ravi A."/>
            <person name="Getino M."/>
            <person name="Pursley I."/>
            <person name="Horton D.L."/>
            <person name="Alikhan N.F."/>
            <person name="Baker D."/>
            <person name="Gharbi K."/>
            <person name="Hall N."/>
            <person name="Watson M."/>
            <person name="Adriaenssens E.M."/>
            <person name="Foster-Nyarko E."/>
            <person name="Jarju S."/>
            <person name="Secka A."/>
            <person name="Antonio M."/>
            <person name="Oren A."/>
            <person name="Chaudhuri R.R."/>
            <person name="La Ragione R."/>
            <person name="Hildebrand F."/>
            <person name="Pallen M.J."/>
        </authorList>
    </citation>
    <scope>NUCLEOTIDE SEQUENCE</scope>
    <source>
        <strain evidence="2">ChiHjej12B11-29160</strain>
    </source>
</reference>
<dbReference type="Proteomes" id="UP000824078">
    <property type="component" value="Unassembled WGS sequence"/>
</dbReference>
<evidence type="ECO:0000313" key="3">
    <source>
        <dbReference type="Proteomes" id="UP000824078"/>
    </source>
</evidence>
<evidence type="ECO:0000256" key="1">
    <source>
        <dbReference type="SAM" id="Phobius"/>
    </source>
</evidence>